<evidence type="ECO:0000313" key="1">
    <source>
        <dbReference type="EMBL" id="GAF77933.1"/>
    </source>
</evidence>
<dbReference type="AlphaFoldDB" id="X0SA74"/>
<organism evidence="1">
    <name type="scientific">marine sediment metagenome</name>
    <dbReference type="NCBI Taxonomy" id="412755"/>
    <lineage>
        <taxon>unclassified sequences</taxon>
        <taxon>metagenomes</taxon>
        <taxon>ecological metagenomes</taxon>
    </lineage>
</organism>
<sequence length="221" mass="24791">MLQMKALHQENLQTSQELDDFINIIKQNNFETHFFGTVRVLQYNPFWSMILYTIQYSSMDQQEPSVQFAPFLRNPKNLITDQLPTNDMADILLSLSQFAVQEGFPCFASGPPNPPIYLPVLQSARFADHAPPTMAGNRNYRLELALVASQQSGGDQGVYEKLINGAIGNPLYALKIATYETSSTGYAVTTNLAVIQEREPFSPMNERDPALLFGAIFTEMV</sequence>
<name>X0SA74_9ZZZZ</name>
<proteinExistence type="predicted"/>
<protein>
    <submittedName>
        <fullName evidence="1">Uncharacterized protein</fullName>
    </submittedName>
</protein>
<gene>
    <name evidence="1" type="ORF">S01H1_18130</name>
</gene>
<accession>X0SA74</accession>
<reference evidence="1" key="1">
    <citation type="journal article" date="2014" name="Front. Microbiol.">
        <title>High frequency of phylogenetically diverse reductive dehalogenase-homologous genes in deep subseafloor sedimentary metagenomes.</title>
        <authorList>
            <person name="Kawai M."/>
            <person name="Futagami T."/>
            <person name="Toyoda A."/>
            <person name="Takaki Y."/>
            <person name="Nishi S."/>
            <person name="Hori S."/>
            <person name="Arai W."/>
            <person name="Tsubouchi T."/>
            <person name="Morono Y."/>
            <person name="Uchiyama I."/>
            <person name="Ito T."/>
            <person name="Fujiyama A."/>
            <person name="Inagaki F."/>
            <person name="Takami H."/>
        </authorList>
    </citation>
    <scope>NUCLEOTIDE SEQUENCE</scope>
    <source>
        <strain evidence="1">Expedition CK06-06</strain>
    </source>
</reference>
<dbReference type="EMBL" id="BARS01009671">
    <property type="protein sequence ID" value="GAF77933.1"/>
    <property type="molecule type" value="Genomic_DNA"/>
</dbReference>
<comment type="caution">
    <text evidence="1">The sequence shown here is derived from an EMBL/GenBank/DDBJ whole genome shotgun (WGS) entry which is preliminary data.</text>
</comment>
<feature type="non-terminal residue" evidence="1">
    <location>
        <position position="221"/>
    </location>
</feature>